<feature type="repeat" description="1" evidence="10">
    <location>
        <begin position="147"/>
        <end position="230"/>
    </location>
</feature>
<evidence type="ECO:0000256" key="3">
    <source>
        <dbReference type="ARBA" id="ARBA00022723"/>
    </source>
</evidence>
<feature type="binding site" evidence="10">
    <location>
        <position position="37"/>
    </location>
    <ligand>
        <name>Zn(2+)</name>
        <dbReference type="ChEBI" id="CHEBI:29105"/>
    </ligand>
</feature>
<evidence type="ECO:0000256" key="1">
    <source>
        <dbReference type="ARBA" id="ARBA00010857"/>
    </source>
</evidence>
<dbReference type="SUPFAM" id="SSF57783">
    <property type="entry name" value="Zinc beta-ribbon"/>
    <property type="match status" value="1"/>
</dbReference>
<dbReference type="HAMAP" id="MF_00383">
    <property type="entry name" value="TF2B_arch"/>
    <property type="match status" value="1"/>
</dbReference>
<feature type="domain" description="TFIIB-type" evidence="12">
    <location>
        <begin position="29"/>
        <end position="61"/>
    </location>
</feature>
<dbReference type="GO" id="GO:0097550">
    <property type="term" value="C:transcription preinitiation complex"/>
    <property type="evidence" value="ECO:0007669"/>
    <property type="project" value="TreeGrafter"/>
</dbReference>
<evidence type="ECO:0000256" key="6">
    <source>
        <dbReference type="ARBA" id="ARBA00022833"/>
    </source>
</evidence>
<dbReference type="NCBIfam" id="NF001658">
    <property type="entry name" value="PRK00423.1"/>
    <property type="match status" value="1"/>
</dbReference>
<dbReference type="PROSITE" id="PS51134">
    <property type="entry name" value="ZF_TFIIB"/>
    <property type="match status" value="1"/>
</dbReference>
<dbReference type="PRINTS" id="PR00685">
    <property type="entry name" value="TIFACTORIIB"/>
</dbReference>
<evidence type="ECO:0000256" key="11">
    <source>
        <dbReference type="PROSITE-ProRule" id="PRU00469"/>
    </source>
</evidence>
<evidence type="ECO:0000256" key="2">
    <source>
        <dbReference type="ARBA" id="ARBA00013932"/>
    </source>
</evidence>
<keyword evidence="4 10" id="KW-0677">Repeat</keyword>
<dbReference type="EMBL" id="DQZR01000294">
    <property type="protein sequence ID" value="HDM36981.1"/>
    <property type="molecule type" value="Genomic_DNA"/>
</dbReference>
<dbReference type="Pfam" id="PF00382">
    <property type="entry name" value="TFIIB"/>
    <property type="match status" value="2"/>
</dbReference>
<evidence type="ECO:0000259" key="12">
    <source>
        <dbReference type="PROSITE" id="PS51134"/>
    </source>
</evidence>
<dbReference type="PANTHER" id="PTHR11618:SF13">
    <property type="entry name" value="TRANSCRIPTION INITIATION FACTOR IIB"/>
    <property type="match status" value="1"/>
</dbReference>
<dbReference type="InterPro" id="IPR013150">
    <property type="entry name" value="TFIIB_cyclin"/>
</dbReference>
<organism evidence="13">
    <name type="scientific">Candidatus Syntropharchaeum butanivorans</name>
    <dbReference type="NCBI Taxonomy" id="1839936"/>
    <lineage>
        <taxon>Archaea</taxon>
        <taxon>Methanobacteriati</taxon>
        <taxon>Methanobacteriota</taxon>
        <taxon>Stenosarchaea group</taxon>
        <taxon>Methanomicrobia</taxon>
        <taxon>Methanosarcinales</taxon>
        <taxon>ANME-2 cluster</taxon>
        <taxon>Candidatus Syntropharchaeum</taxon>
    </lineage>
</organism>
<dbReference type="GO" id="GO:0017025">
    <property type="term" value="F:TBP-class protein binding"/>
    <property type="evidence" value="ECO:0007669"/>
    <property type="project" value="InterPro"/>
</dbReference>
<dbReference type="InterPro" id="IPR023486">
    <property type="entry name" value="TFIIB_CS"/>
</dbReference>
<dbReference type="InterPro" id="IPR036915">
    <property type="entry name" value="Cyclin-like_sf"/>
</dbReference>
<feature type="binding site" evidence="10">
    <location>
        <position position="34"/>
    </location>
    <ligand>
        <name>Zn(2+)</name>
        <dbReference type="ChEBI" id="CHEBI:29105"/>
    </ligand>
</feature>
<dbReference type="FunFam" id="1.10.472.10:FF:000023">
    <property type="entry name" value="Transcription initiation factor IIB"/>
    <property type="match status" value="1"/>
</dbReference>
<dbReference type="FunFam" id="1.10.472.170:FF:000001">
    <property type="entry name" value="Transcription initiation factor IIB"/>
    <property type="match status" value="1"/>
</dbReference>
<dbReference type="Gene3D" id="1.10.472.10">
    <property type="entry name" value="Cyclin-like"/>
    <property type="match status" value="1"/>
</dbReference>
<feature type="binding site" evidence="10">
    <location>
        <position position="53"/>
    </location>
    <ligand>
        <name>Zn(2+)</name>
        <dbReference type="ChEBI" id="CHEBI:29105"/>
    </ligand>
</feature>
<dbReference type="InterPro" id="IPR000812">
    <property type="entry name" value="TFIIB"/>
</dbReference>
<dbReference type="InterPro" id="IPR023484">
    <property type="entry name" value="TFIIB_arc"/>
</dbReference>
<keyword evidence="8 10" id="KW-0804">Transcription</keyword>
<gene>
    <name evidence="10" type="primary">tfb</name>
    <name evidence="13" type="ORF">ENG09_07065</name>
</gene>
<dbReference type="PANTHER" id="PTHR11618">
    <property type="entry name" value="TRANSCRIPTION INITIATION FACTOR IIB-RELATED"/>
    <property type="match status" value="1"/>
</dbReference>
<dbReference type="GO" id="GO:0070897">
    <property type="term" value="P:transcription preinitiation complex assembly"/>
    <property type="evidence" value="ECO:0007669"/>
    <property type="project" value="InterPro"/>
</dbReference>
<dbReference type="CDD" id="cd20550">
    <property type="entry name" value="CYCLIN_TFIIB_archaea_like_rpt2"/>
    <property type="match status" value="1"/>
</dbReference>
<reference evidence="13" key="1">
    <citation type="journal article" date="2020" name="mSystems">
        <title>Genome- and Community-Level Interaction Insights into Carbon Utilization and Element Cycling Functions of Hydrothermarchaeota in Hydrothermal Sediment.</title>
        <authorList>
            <person name="Zhou Z."/>
            <person name="Liu Y."/>
            <person name="Xu W."/>
            <person name="Pan J."/>
            <person name="Luo Z.H."/>
            <person name="Li M."/>
        </authorList>
    </citation>
    <scope>NUCLEOTIDE SEQUENCE [LARGE SCALE GENOMIC DNA]</scope>
    <source>
        <strain evidence="13">HyVt-185</strain>
    </source>
</reference>
<comment type="similarity">
    <text evidence="1 10">Belongs to the TFIIB family.</text>
</comment>
<dbReference type="SMART" id="SM00385">
    <property type="entry name" value="CYCLIN"/>
    <property type="match status" value="2"/>
</dbReference>
<dbReference type="PROSITE" id="PS00782">
    <property type="entry name" value="TFIIB"/>
    <property type="match status" value="1"/>
</dbReference>
<evidence type="ECO:0000256" key="5">
    <source>
        <dbReference type="ARBA" id="ARBA00022771"/>
    </source>
</evidence>
<proteinExistence type="inferred from homology"/>
<comment type="caution">
    <text evidence="13">The sequence shown here is derived from an EMBL/GenBank/DDBJ whole genome shotgun (WGS) entry which is preliminary data.</text>
</comment>
<dbReference type="GO" id="GO:0008270">
    <property type="term" value="F:zinc ion binding"/>
    <property type="evidence" value="ECO:0007669"/>
    <property type="project" value="UniProtKB-UniRule"/>
</dbReference>
<dbReference type="Pfam" id="PF08271">
    <property type="entry name" value="Zn_Ribbon_TF"/>
    <property type="match status" value="1"/>
</dbReference>
<dbReference type="SUPFAM" id="SSF47954">
    <property type="entry name" value="Cyclin-like"/>
    <property type="match status" value="2"/>
</dbReference>
<sequence length="330" mass="36949">MTQGVEGVDLEVKKVENPPGEEDFEDYDGVIIECPECGSHNLVQDYERAELVCDDCGLVVEEDFIDLGPEWRAFDAEQRTKRVRVGAPMTLTIHDKGLSTMIDWRNRDSYGKSISSKNRAQLQRLRKWQRRIRVSTATERNLAFALSELDRMASSLRLPKSVREAGAMIYRRAVENNLIRGRSIEGVAAAALYVACRQCNVPRTLDEIGSVSRVDRKEIGRTYRFISRELGLKLQPTSPIDYVPRFCSSLNLPGEVQSKAIEILTQAGDKELTGGRGPTGVSAAAIYIASIICGERKTQREVAEVAGVTEVTIRNRYKELAEELNIDIIL</sequence>
<feature type="repeat" description="2" evidence="10">
    <location>
        <begin position="241"/>
        <end position="322"/>
    </location>
</feature>
<dbReference type="InterPro" id="IPR013137">
    <property type="entry name" value="Znf_TFIIB"/>
</dbReference>
<comment type="function">
    <text evidence="9 10">Stabilizes TBP binding to an archaeal box-A promoter. Also responsible for recruiting RNA polymerase II to the pre-initiation complex (DNA-TBP-TFIIB).</text>
</comment>
<name>A0A7C1B9W9_9EURY</name>
<keyword evidence="6 10" id="KW-0862">Zinc</keyword>
<dbReference type="InterPro" id="IPR013763">
    <property type="entry name" value="Cyclin-like_dom"/>
</dbReference>
<evidence type="ECO:0000256" key="9">
    <source>
        <dbReference type="ARBA" id="ARBA00053882"/>
    </source>
</evidence>
<keyword evidence="7 10" id="KW-0805">Transcription regulation</keyword>
<evidence type="ECO:0000256" key="10">
    <source>
        <dbReference type="HAMAP-Rule" id="MF_00383"/>
    </source>
</evidence>
<dbReference type="Gene3D" id="1.10.472.170">
    <property type="match status" value="1"/>
</dbReference>
<accession>A0A7C1B9W9</accession>
<dbReference type="AlphaFoldDB" id="A0A7C1B9W9"/>
<evidence type="ECO:0000256" key="7">
    <source>
        <dbReference type="ARBA" id="ARBA00023015"/>
    </source>
</evidence>
<protein>
    <recommendedName>
        <fullName evidence="2 10">Transcription initiation factor IIB</fullName>
        <shortName evidence="10">TFIIB</shortName>
    </recommendedName>
</protein>
<evidence type="ECO:0000256" key="8">
    <source>
        <dbReference type="ARBA" id="ARBA00023163"/>
    </source>
</evidence>
<dbReference type="CDD" id="cd20549">
    <property type="entry name" value="CYCLIN_TFIIB_archaea_like_rpt1"/>
    <property type="match status" value="1"/>
</dbReference>
<dbReference type="GO" id="GO:0003700">
    <property type="term" value="F:DNA-binding transcription factor activity"/>
    <property type="evidence" value="ECO:0007669"/>
    <property type="project" value="UniProtKB-UniRule"/>
</dbReference>
<keyword evidence="3 10" id="KW-0479">Metal-binding</keyword>
<dbReference type="Proteomes" id="UP000885863">
    <property type="component" value="Unassembled WGS sequence"/>
</dbReference>
<feature type="binding site" evidence="10">
    <location>
        <position position="56"/>
    </location>
    <ligand>
        <name>Zn(2+)</name>
        <dbReference type="ChEBI" id="CHEBI:29105"/>
    </ligand>
</feature>
<evidence type="ECO:0000313" key="13">
    <source>
        <dbReference type="EMBL" id="HDM36981.1"/>
    </source>
</evidence>
<evidence type="ECO:0000256" key="4">
    <source>
        <dbReference type="ARBA" id="ARBA00022737"/>
    </source>
</evidence>
<keyword evidence="5 11" id="KW-0863">Zinc-finger</keyword>